<evidence type="ECO:0000256" key="3">
    <source>
        <dbReference type="ARBA" id="ARBA00022793"/>
    </source>
</evidence>
<evidence type="ECO:0000313" key="11">
    <source>
        <dbReference type="EMBL" id="MBK7673835.1"/>
    </source>
</evidence>
<keyword evidence="5" id="KW-0745">Spermidine biosynthesis</keyword>
<dbReference type="Proteomes" id="UP000697998">
    <property type="component" value="Unassembled WGS sequence"/>
</dbReference>
<evidence type="ECO:0000256" key="6">
    <source>
        <dbReference type="ARBA" id="ARBA00023115"/>
    </source>
</evidence>
<dbReference type="InterPro" id="IPR016067">
    <property type="entry name" value="S-AdoMet_deCO2ase_core"/>
</dbReference>
<gene>
    <name evidence="11" type="primary">speD</name>
    <name evidence="11" type="ORF">IPJ27_03215</name>
</gene>
<keyword evidence="4" id="KW-0068">Autocatalytic cleavage</keyword>
<keyword evidence="10" id="KW-0670">Pyruvate</keyword>
<evidence type="ECO:0000256" key="7">
    <source>
        <dbReference type="ARBA" id="ARBA00023145"/>
    </source>
</evidence>
<dbReference type="Pfam" id="PF02675">
    <property type="entry name" value="AdoMet_dc"/>
    <property type="match status" value="1"/>
</dbReference>
<dbReference type="Gene3D" id="3.30.360.110">
    <property type="entry name" value="S-adenosylmethionine decarboxylase domain"/>
    <property type="match status" value="1"/>
</dbReference>
<dbReference type="Gene3D" id="3.30.160.750">
    <property type="match status" value="1"/>
</dbReference>
<dbReference type="InterPro" id="IPR042284">
    <property type="entry name" value="AdoMetDC_N"/>
</dbReference>
<keyword evidence="3" id="KW-0210">Decarboxylase</keyword>
<dbReference type="InterPro" id="IPR042286">
    <property type="entry name" value="AdoMetDC_C"/>
</dbReference>
<evidence type="ECO:0000256" key="1">
    <source>
        <dbReference type="ARBA" id="ARBA00001928"/>
    </source>
</evidence>
<protein>
    <submittedName>
        <fullName evidence="11">Adenosylmethionine decarboxylase</fullName>
        <ecNumber evidence="11">4.1.1.50</ecNumber>
    </submittedName>
</protein>
<accession>A0A935UFX7</accession>
<keyword evidence="6" id="KW-0620">Polyamine biosynthesis</keyword>
<dbReference type="PANTHER" id="PTHR33866:SF2">
    <property type="entry name" value="S-ADENOSYLMETHIONINE DECARBOXYLASE PROENZYME"/>
    <property type="match status" value="1"/>
</dbReference>
<dbReference type="GO" id="GO:0005829">
    <property type="term" value="C:cytosol"/>
    <property type="evidence" value="ECO:0007669"/>
    <property type="project" value="TreeGrafter"/>
</dbReference>
<proteinExistence type="predicted"/>
<keyword evidence="8 11" id="KW-0456">Lyase</keyword>
<comment type="cofactor">
    <cofactor evidence="1">
        <name>pyruvate</name>
        <dbReference type="ChEBI" id="CHEBI:15361"/>
    </cofactor>
</comment>
<dbReference type="InterPro" id="IPR003826">
    <property type="entry name" value="AdoMetDC_fam_prok"/>
</dbReference>
<evidence type="ECO:0000313" key="12">
    <source>
        <dbReference type="Proteomes" id="UP000697998"/>
    </source>
</evidence>
<keyword evidence="7" id="KW-0865">Zymogen</keyword>
<dbReference type="GO" id="GO:0008295">
    <property type="term" value="P:spermidine biosynthetic process"/>
    <property type="evidence" value="ECO:0007669"/>
    <property type="project" value="UniProtKB-KW"/>
</dbReference>
<evidence type="ECO:0000256" key="10">
    <source>
        <dbReference type="ARBA" id="ARBA00023317"/>
    </source>
</evidence>
<evidence type="ECO:0000256" key="4">
    <source>
        <dbReference type="ARBA" id="ARBA00022813"/>
    </source>
</evidence>
<dbReference type="GO" id="GO:0004014">
    <property type="term" value="F:adenosylmethionine decarboxylase activity"/>
    <property type="evidence" value="ECO:0007669"/>
    <property type="project" value="UniProtKB-EC"/>
</dbReference>
<evidence type="ECO:0000256" key="2">
    <source>
        <dbReference type="ARBA" id="ARBA00022691"/>
    </source>
</evidence>
<dbReference type="SUPFAM" id="SSF56276">
    <property type="entry name" value="S-adenosylmethionine decarboxylase"/>
    <property type="match status" value="1"/>
</dbReference>
<evidence type="ECO:0000256" key="5">
    <source>
        <dbReference type="ARBA" id="ARBA00023066"/>
    </source>
</evidence>
<keyword evidence="2" id="KW-0949">S-adenosyl-L-methionine</keyword>
<dbReference type="AlphaFoldDB" id="A0A935UFX7"/>
<organism evidence="11 12">
    <name type="scientific">Candidatus Accumulibacter proximus</name>
    <dbReference type="NCBI Taxonomy" id="2954385"/>
    <lineage>
        <taxon>Bacteria</taxon>
        <taxon>Pseudomonadati</taxon>
        <taxon>Pseudomonadota</taxon>
        <taxon>Betaproteobacteria</taxon>
        <taxon>Candidatus Accumulibacter</taxon>
    </lineage>
</organism>
<evidence type="ECO:0000256" key="8">
    <source>
        <dbReference type="ARBA" id="ARBA00023239"/>
    </source>
</evidence>
<dbReference type="PANTHER" id="PTHR33866">
    <property type="entry name" value="S-ADENOSYLMETHIONINE DECARBOXYLASE PROENZYME"/>
    <property type="match status" value="1"/>
</dbReference>
<sequence length="136" mass="14422">MHGLHLTAELYECSCDPRLLADVGALRELCLAICSEPGLTPVGLVFHQFGSELAPAGATGAVVLAESHLAVHTWPEARAVTLDLYVCNFSQDNSTAARKACQRLIGAFAPGRLVRRELERGVANLAEVLQPSGASD</sequence>
<dbReference type="EMBL" id="JADJMH010000001">
    <property type="protein sequence ID" value="MBK7673835.1"/>
    <property type="molecule type" value="Genomic_DNA"/>
</dbReference>
<dbReference type="InterPro" id="IPR017716">
    <property type="entry name" value="S-AdoMet_deCOase_pro-enz"/>
</dbReference>
<dbReference type="EC" id="4.1.1.50" evidence="11"/>
<evidence type="ECO:0000256" key="9">
    <source>
        <dbReference type="ARBA" id="ARBA00023270"/>
    </source>
</evidence>
<name>A0A935UFX7_9PROT</name>
<reference evidence="11 12" key="1">
    <citation type="submission" date="2020-10" db="EMBL/GenBank/DDBJ databases">
        <title>Connecting structure to function with the recovery of over 1000 high-quality activated sludge metagenome-assembled genomes encoding full-length rRNA genes using long-read sequencing.</title>
        <authorList>
            <person name="Singleton C.M."/>
            <person name="Petriglieri F."/>
            <person name="Kristensen J.M."/>
            <person name="Kirkegaard R.H."/>
            <person name="Michaelsen T.Y."/>
            <person name="Andersen M.H."/>
            <person name="Karst S.M."/>
            <person name="Dueholm M.S."/>
            <person name="Nielsen P.H."/>
            <person name="Albertsen M."/>
        </authorList>
    </citation>
    <scope>NUCLEOTIDE SEQUENCE [LARGE SCALE GENOMIC DNA]</scope>
    <source>
        <strain evidence="11">EsbW_18-Q3-R4-48_BATAC.285</strain>
    </source>
</reference>
<keyword evidence="9" id="KW-0704">Schiff base</keyword>
<dbReference type="NCBIfam" id="TIGR03330">
    <property type="entry name" value="SAM_DCase_Bsu"/>
    <property type="match status" value="1"/>
</dbReference>
<comment type="caution">
    <text evidence="11">The sequence shown here is derived from an EMBL/GenBank/DDBJ whole genome shotgun (WGS) entry which is preliminary data.</text>
</comment>